<dbReference type="Gene3D" id="1.20.1740.10">
    <property type="entry name" value="Amino acid/polyamine transporter I"/>
    <property type="match status" value="1"/>
</dbReference>
<feature type="transmembrane region" description="Helical" evidence="9">
    <location>
        <begin position="38"/>
        <end position="59"/>
    </location>
</feature>
<keyword evidence="5 9" id="KW-0812">Transmembrane</keyword>
<accession>A0A1E3PQU7</accession>
<keyword evidence="6" id="KW-0029">Amino-acid transport</keyword>
<dbReference type="GO" id="GO:0005302">
    <property type="term" value="F:L-tyrosine transmembrane transporter activity"/>
    <property type="evidence" value="ECO:0007669"/>
    <property type="project" value="EnsemblFungi"/>
</dbReference>
<dbReference type="STRING" id="857566.A0A1E3PQU7"/>
<feature type="transmembrane region" description="Helical" evidence="9">
    <location>
        <begin position="91"/>
        <end position="109"/>
    </location>
</feature>
<keyword evidence="12" id="KW-1185">Reference proteome</keyword>
<feature type="transmembrane region" description="Helical" evidence="9">
    <location>
        <begin position="423"/>
        <end position="445"/>
    </location>
</feature>
<dbReference type="GO" id="GO:0090514">
    <property type="term" value="P:L-tyrosine transmembrane import into vacuole"/>
    <property type="evidence" value="ECO:0007669"/>
    <property type="project" value="EnsemblFungi"/>
</dbReference>
<feature type="transmembrane region" description="Helical" evidence="9">
    <location>
        <begin position="185"/>
        <end position="204"/>
    </location>
</feature>
<feature type="transmembrane region" description="Helical" evidence="9">
    <location>
        <begin position="258"/>
        <end position="281"/>
    </location>
</feature>
<dbReference type="GO" id="GO:0005313">
    <property type="term" value="F:L-glutamate transmembrane transporter activity"/>
    <property type="evidence" value="ECO:0007669"/>
    <property type="project" value="EnsemblFungi"/>
</dbReference>
<evidence type="ECO:0000259" key="10">
    <source>
        <dbReference type="Pfam" id="PF01490"/>
    </source>
</evidence>
<gene>
    <name evidence="11" type="ORF">NADFUDRAFT_45437</name>
</gene>
<evidence type="ECO:0000313" key="11">
    <source>
        <dbReference type="EMBL" id="ODQ67292.1"/>
    </source>
</evidence>
<dbReference type="PANTHER" id="PTHR22950:SF678">
    <property type="entry name" value="VACUOLAR AMINO ACID TRANSPORTER 5-RELATED"/>
    <property type="match status" value="1"/>
</dbReference>
<name>A0A1E3PQU7_9ASCO</name>
<evidence type="ECO:0000256" key="5">
    <source>
        <dbReference type="ARBA" id="ARBA00022692"/>
    </source>
</evidence>
<dbReference type="PANTHER" id="PTHR22950">
    <property type="entry name" value="AMINO ACID TRANSPORTER"/>
    <property type="match status" value="1"/>
</dbReference>
<keyword evidence="7 9" id="KW-1133">Transmembrane helix</keyword>
<dbReference type="GO" id="GO:0090513">
    <property type="term" value="P:L-histidine transmembrane import into vacuole"/>
    <property type="evidence" value="ECO:0007669"/>
    <property type="project" value="EnsemblFungi"/>
</dbReference>
<comment type="subcellular location">
    <subcellularLocation>
        <location evidence="1">Vacuole membrane</location>
        <topology evidence="1">Multi-pass membrane protein</topology>
    </subcellularLocation>
</comment>
<dbReference type="GO" id="GO:0015194">
    <property type="term" value="F:L-serine transmembrane transporter activity"/>
    <property type="evidence" value="ECO:0007669"/>
    <property type="project" value="EnsemblFungi"/>
</dbReference>
<dbReference type="GO" id="GO:0000329">
    <property type="term" value="C:fungal-type vacuole membrane"/>
    <property type="evidence" value="ECO:0007669"/>
    <property type="project" value="EnsemblFungi"/>
</dbReference>
<dbReference type="InterPro" id="IPR013057">
    <property type="entry name" value="AA_transpt_TM"/>
</dbReference>
<dbReference type="GO" id="GO:0061459">
    <property type="term" value="F:L-arginine transmembrane transporter activity"/>
    <property type="evidence" value="ECO:0007669"/>
    <property type="project" value="EnsemblFungi"/>
</dbReference>
<dbReference type="GO" id="GO:0090518">
    <property type="term" value="P:L-arginine transmembrane import into vacuole"/>
    <property type="evidence" value="ECO:0007669"/>
    <property type="project" value="EnsemblFungi"/>
</dbReference>
<dbReference type="AlphaFoldDB" id="A0A1E3PQU7"/>
<evidence type="ECO:0000256" key="3">
    <source>
        <dbReference type="ARBA" id="ARBA00022448"/>
    </source>
</evidence>
<evidence type="ECO:0000313" key="12">
    <source>
        <dbReference type="Proteomes" id="UP000095009"/>
    </source>
</evidence>
<feature type="domain" description="Amino acid transporter transmembrane" evidence="10">
    <location>
        <begin position="36"/>
        <end position="450"/>
    </location>
</feature>
<feature type="transmembrane region" description="Helical" evidence="9">
    <location>
        <begin position="397"/>
        <end position="417"/>
    </location>
</feature>
<keyword evidence="3" id="KW-0813">Transport</keyword>
<feature type="transmembrane region" description="Helical" evidence="9">
    <location>
        <begin position="66"/>
        <end position="85"/>
    </location>
</feature>
<dbReference type="Pfam" id="PF01490">
    <property type="entry name" value="Aa_trans"/>
    <property type="match status" value="1"/>
</dbReference>
<evidence type="ECO:0000256" key="8">
    <source>
        <dbReference type="ARBA" id="ARBA00023136"/>
    </source>
</evidence>
<feature type="transmembrane region" description="Helical" evidence="9">
    <location>
        <begin position="216"/>
        <end position="237"/>
    </location>
</feature>
<evidence type="ECO:0000256" key="4">
    <source>
        <dbReference type="ARBA" id="ARBA00022554"/>
    </source>
</evidence>
<evidence type="ECO:0000256" key="2">
    <source>
        <dbReference type="ARBA" id="ARBA00008066"/>
    </source>
</evidence>
<comment type="similarity">
    <text evidence="2">Belongs to the amino acid/polyamine transporter 2 family.</text>
</comment>
<dbReference type="Proteomes" id="UP000095009">
    <property type="component" value="Unassembled WGS sequence"/>
</dbReference>
<evidence type="ECO:0000256" key="9">
    <source>
        <dbReference type="SAM" id="Phobius"/>
    </source>
</evidence>
<evidence type="ECO:0000256" key="6">
    <source>
        <dbReference type="ARBA" id="ARBA00022970"/>
    </source>
</evidence>
<protein>
    <recommendedName>
        <fullName evidence="10">Amino acid transporter transmembrane domain-containing protein</fullName>
    </recommendedName>
</protein>
<dbReference type="EMBL" id="KV454407">
    <property type="protein sequence ID" value="ODQ67292.1"/>
    <property type="molecule type" value="Genomic_DNA"/>
</dbReference>
<reference evidence="11 12" key="1">
    <citation type="journal article" date="2016" name="Proc. Natl. Acad. Sci. U.S.A.">
        <title>Comparative genomics of biotechnologically important yeasts.</title>
        <authorList>
            <person name="Riley R."/>
            <person name="Haridas S."/>
            <person name="Wolfe K.H."/>
            <person name="Lopes M.R."/>
            <person name="Hittinger C.T."/>
            <person name="Goeker M."/>
            <person name="Salamov A.A."/>
            <person name="Wisecaver J.H."/>
            <person name="Long T.M."/>
            <person name="Calvey C.H."/>
            <person name="Aerts A.L."/>
            <person name="Barry K.W."/>
            <person name="Choi C."/>
            <person name="Clum A."/>
            <person name="Coughlan A.Y."/>
            <person name="Deshpande S."/>
            <person name="Douglass A.P."/>
            <person name="Hanson S.J."/>
            <person name="Klenk H.-P."/>
            <person name="LaButti K.M."/>
            <person name="Lapidus A."/>
            <person name="Lindquist E.A."/>
            <person name="Lipzen A.M."/>
            <person name="Meier-Kolthoff J.P."/>
            <person name="Ohm R.A."/>
            <person name="Otillar R.P."/>
            <person name="Pangilinan J.L."/>
            <person name="Peng Y."/>
            <person name="Rokas A."/>
            <person name="Rosa C.A."/>
            <person name="Scheuner C."/>
            <person name="Sibirny A.A."/>
            <person name="Slot J.C."/>
            <person name="Stielow J.B."/>
            <person name="Sun H."/>
            <person name="Kurtzman C.P."/>
            <person name="Blackwell M."/>
            <person name="Grigoriev I.V."/>
            <person name="Jeffries T.W."/>
        </authorList>
    </citation>
    <scope>NUCLEOTIDE SEQUENCE [LARGE SCALE GENOMIC DNA]</scope>
    <source>
        <strain evidence="11 12">DSM 6958</strain>
    </source>
</reference>
<dbReference type="GO" id="GO:0090515">
    <property type="term" value="P:L-glutamate transmembrane import into vacuole"/>
    <property type="evidence" value="ECO:0007669"/>
    <property type="project" value="EnsemblFungi"/>
</dbReference>
<dbReference type="GO" id="GO:0090517">
    <property type="term" value="P:L-lysine transmembrane import into vacuole"/>
    <property type="evidence" value="ECO:0007669"/>
    <property type="project" value="EnsemblFungi"/>
</dbReference>
<dbReference type="GO" id="GO:0015189">
    <property type="term" value="F:L-lysine transmembrane transporter activity"/>
    <property type="evidence" value="ECO:0007669"/>
    <property type="project" value="EnsemblFungi"/>
</dbReference>
<evidence type="ECO:0000256" key="7">
    <source>
        <dbReference type="ARBA" id="ARBA00022989"/>
    </source>
</evidence>
<feature type="transmembrane region" description="Helical" evidence="9">
    <location>
        <begin position="477"/>
        <end position="499"/>
    </location>
</feature>
<proteinExistence type="inferred from homology"/>
<keyword evidence="4" id="KW-0926">Vacuole</keyword>
<evidence type="ECO:0000256" key="1">
    <source>
        <dbReference type="ARBA" id="ARBA00004128"/>
    </source>
</evidence>
<dbReference type="GO" id="GO:0005290">
    <property type="term" value="F:L-histidine transmembrane transporter activity"/>
    <property type="evidence" value="ECO:0007669"/>
    <property type="project" value="EnsemblFungi"/>
</dbReference>
<sequence>MTYGTLASSDPSDRMADNSSSVAAENVHSLTPTGHSSAQAAVVNLLNTIVGAGLLAMPFALKQNGIVLGILVILISGFTAGMGLYLQAKCIAYVAPGSASFFALAKITYPSAAMLFDLAIAIKCFGVGCSYLIIAGNLTPQIMNAFPWVDGGILVNRTFWISVSMALVGPLSFLRKMDSLKYTSVIALVSFGYLVLLVIGSFILGDFSERRGEINFAPQSASAVLSTLPIVVFGYTCHQNMFSILNELKFKSEGNVRTLIGSSIFISAFSYIVVGITGYLTFGNNIGDNIVGAYPDSVSSTIGRIAIVVLVVFSYPLQCHPCRASVYHIYAWFTGTLKESKNTITNTDSDSDGTSRPPSSYERINQELCDEEEDTPAIAQIKHAVSAGPATQAIPTVVFIVLTSIILVLSFLLAISVTSLEKMLAFVGATGSTSISFILPGFFGYKLLDKPVGFHKAEGIDIDGFNSLVSDSLLQKLSLVLCLWGLLIMFLCLTVNIWLLF</sequence>
<dbReference type="GO" id="GO:0090516">
    <property type="term" value="P:L-serine transmembrane import into vacuole"/>
    <property type="evidence" value="ECO:0007669"/>
    <property type="project" value="EnsemblFungi"/>
</dbReference>
<dbReference type="OrthoDB" id="438545at2759"/>
<feature type="transmembrane region" description="Helical" evidence="9">
    <location>
        <begin position="154"/>
        <end position="173"/>
    </location>
</feature>
<keyword evidence="8 9" id="KW-0472">Membrane</keyword>
<organism evidence="11 12">
    <name type="scientific">Nadsonia fulvescens var. elongata DSM 6958</name>
    <dbReference type="NCBI Taxonomy" id="857566"/>
    <lineage>
        <taxon>Eukaryota</taxon>
        <taxon>Fungi</taxon>
        <taxon>Dikarya</taxon>
        <taxon>Ascomycota</taxon>
        <taxon>Saccharomycotina</taxon>
        <taxon>Dipodascomycetes</taxon>
        <taxon>Dipodascales</taxon>
        <taxon>Dipodascales incertae sedis</taxon>
        <taxon>Nadsonia</taxon>
    </lineage>
</organism>